<dbReference type="EMBL" id="GG738850">
    <property type="protein sequence ID" value="EFC48796.1"/>
    <property type="molecule type" value="Genomic_DNA"/>
</dbReference>
<accession>D2V3M2</accession>
<dbReference type="InParanoid" id="D2V3M2"/>
<evidence type="ECO:0000313" key="3">
    <source>
        <dbReference type="Proteomes" id="UP000006671"/>
    </source>
</evidence>
<keyword evidence="3" id="KW-1185">Reference proteome</keyword>
<sequence length="345" mass="38828">MNKTNLLVVVVLFLILLQLLTVVIDASTCPPGTYYQEILHRPSCHECFYAEYCPGDGNNYPCPRGTVTPEEGMVACVKCPTIRTNSDQTVCLLADTPKDAREPDINDDENEIYTLDRKTPHWYTTIPVYGLPVGKPMELEYAFVPEQSKYDVPLTMFASLTTGQPNKNNFTWSFEGNNATIIIPYTRPDENTNFFIIYFNVAPTTVQQNSVKFIGRTFKGFQAKFSFVPNTKNSKVIDNIVNEENQVVLEWNNVPSVGRFNVSITLKDLSHEDDSYKSYSVCYSKQPSITYPNSFNSNLVVADNVNKQINIILQNAVGGVVRIGVVFGQLNIVQIDSELRILSNK</sequence>
<dbReference type="VEuPathDB" id="AmoebaDB:NAEGRDRAFT_46421"/>
<gene>
    <name evidence="2" type="ORF">NAEGRDRAFT_46421</name>
</gene>
<dbReference type="GeneID" id="8852515"/>
<feature type="signal peptide" evidence="1">
    <location>
        <begin position="1"/>
        <end position="26"/>
    </location>
</feature>
<evidence type="ECO:0000313" key="2">
    <source>
        <dbReference type="EMBL" id="EFC48796.1"/>
    </source>
</evidence>
<dbReference type="Proteomes" id="UP000006671">
    <property type="component" value="Unassembled WGS sequence"/>
</dbReference>
<keyword evidence="1" id="KW-0732">Signal</keyword>
<feature type="chain" id="PRO_5003037808" evidence="1">
    <location>
        <begin position="27"/>
        <end position="345"/>
    </location>
</feature>
<dbReference type="KEGG" id="ngr:NAEGRDRAFT_46421"/>
<dbReference type="RefSeq" id="XP_002681540.1">
    <property type="nucleotide sequence ID" value="XM_002681494.1"/>
</dbReference>
<reference evidence="2 3" key="1">
    <citation type="journal article" date="2010" name="Cell">
        <title>The genome of Naegleria gruberi illuminates early eukaryotic versatility.</title>
        <authorList>
            <person name="Fritz-Laylin L.K."/>
            <person name="Prochnik S.E."/>
            <person name="Ginger M.L."/>
            <person name="Dacks J.B."/>
            <person name="Carpenter M.L."/>
            <person name="Field M.C."/>
            <person name="Kuo A."/>
            <person name="Paredez A."/>
            <person name="Chapman J."/>
            <person name="Pham J."/>
            <person name="Shu S."/>
            <person name="Neupane R."/>
            <person name="Cipriano M."/>
            <person name="Mancuso J."/>
            <person name="Tu H."/>
            <person name="Salamov A."/>
            <person name="Lindquist E."/>
            <person name="Shapiro H."/>
            <person name="Lucas S."/>
            <person name="Grigoriev I.V."/>
            <person name="Cande W.Z."/>
            <person name="Fulton C."/>
            <person name="Rokhsar D.S."/>
            <person name="Dawson S.C."/>
        </authorList>
    </citation>
    <scope>NUCLEOTIDE SEQUENCE [LARGE SCALE GENOMIC DNA]</scope>
    <source>
        <strain evidence="2 3">NEG-M</strain>
    </source>
</reference>
<evidence type="ECO:0000256" key="1">
    <source>
        <dbReference type="SAM" id="SignalP"/>
    </source>
</evidence>
<name>D2V3M2_NAEGR</name>
<dbReference type="AlphaFoldDB" id="D2V3M2"/>
<protein>
    <submittedName>
        <fullName evidence="2">Predicted protein</fullName>
    </submittedName>
</protein>
<organism evidence="3">
    <name type="scientific">Naegleria gruberi</name>
    <name type="common">Amoeba</name>
    <dbReference type="NCBI Taxonomy" id="5762"/>
    <lineage>
        <taxon>Eukaryota</taxon>
        <taxon>Discoba</taxon>
        <taxon>Heterolobosea</taxon>
        <taxon>Tetramitia</taxon>
        <taxon>Eutetramitia</taxon>
        <taxon>Vahlkampfiidae</taxon>
        <taxon>Naegleria</taxon>
    </lineage>
</organism>
<proteinExistence type="predicted"/>